<evidence type="ECO:0000256" key="3">
    <source>
        <dbReference type="ARBA" id="ARBA00004964"/>
    </source>
</evidence>
<dbReference type="InterPro" id="IPR013534">
    <property type="entry name" value="Starch_synth_cat_dom"/>
</dbReference>
<dbReference type="NCBIfam" id="TIGR02095">
    <property type="entry name" value="glgA"/>
    <property type="match status" value="1"/>
</dbReference>
<keyword evidence="6 8" id="KW-0808">Transferase</keyword>
<dbReference type="EC" id="2.4.1.21" evidence="8"/>
<comment type="caution">
    <text evidence="11">The sequence shown here is derived from an EMBL/GenBank/DDBJ whole genome shotgun (WGS) entry which is preliminary data.</text>
</comment>
<dbReference type="Gene3D" id="3.40.50.2000">
    <property type="entry name" value="Glycogen Phosphorylase B"/>
    <property type="match status" value="2"/>
</dbReference>
<evidence type="ECO:0000256" key="8">
    <source>
        <dbReference type="HAMAP-Rule" id="MF_00484"/>
    </source>
</evidence>
<accession>A0A420W9E3</accession>
<feature type="domain" description="Starch synthase catalytic" evidence="10">
    <location>
        <begin position="2"/>
        <end position="234"/>
    </location>
</feature>
<dbReference type="AlphaFoldDB" id="A0A420W9E3"/>
<dbReference type="HAMAP" id="MF_00484">
    <property type="entry name" value="Glycogen_synth"/>
    <property type="match status" value="1"/>
</dbReference>
<comment type="similarity">
    <text evidence="4 8">Belongs to the glycosyltransferase 1 family. Bacterial/plant glycogen synthase subfamily.</text>
</comment>
<dbReference type="Proteomes" id="UP000280881">
    <property type="component" value="Unassembled WGS sequence"/>
</dbReference>
<protein>
    <recommendedName>
        <fullName evidence="8">Glycogen synthase</fullName>
        <ecNumber evidence="8">2.4.1.21</ecNumber>
    </recommendedName>
    <alternativeName>
        <fullName evidence="8">Starch [bacterial glycogen] synthase</fullName>
    </alternativeName>
</protein>
<gene>
    <name evidence="8" type="primary">glgA</name>
    <name evidence="11" type="ORF">C7457_0782</name>
</gene>
<evidence type="ECO:0000313" key="11">
    <source>
        <dbReference type="EMBL" id="RKQ63895.1"/>
    </source>
</evidence>
<evidence type="ECO:0000313" key="12">
    <source>
        <dbReference type="Proteomes" id="UP000280881"/>
    </source>
</evidence>
<evidence type="ECO:0000259" key="10">
    <source>
        <dbReference type="Pfam" id="PF08323"/>
    </source>
</evidence>
<evidence type="ECO:0000256" key="7">
    <source>
        <dbReference type="ARBA" id="ARBA00023056"/>
    </source>
</evidence>
<feature type="binding site" evidence="8">
    <location>
        <position position="15"/>
    </location>
    <ligand>
        <name>ADP-alpha-D-glucose</name>
        <dbReference type="ChEBI" id="CHEBI:57498"/>
    </ligand>
</feature>
<dbReference type="Pfam" id="PF08323">
    <property type="entry name" value="Glyco_transf_5"/>
    <property type="match status" value="1"/>
</dbReference>
<dbReference type="CDD" id="cd03791">
    <property type="entry name" value="GT5_Glycogen_synthase_DULL1-like"/>
    <property type="match status" value="1"/>
</dbReference>
<keyword evidence="7 8" id="KW-0320">Glycogen biosynthesis</keyword>
<evidence type="ECO:0000256" key="5">
    <source>
        <dbReference type="ARBA" id="ARBA00022676"/>
    </source>
</evidence>
<keyword evidence="12" id="KW-1185">Reference proteome</keyword>
<evidence type="ECO:0000256" key="2">
    <source>
        <dbReference type="ARBA" id="ARBA00002764"/>
    </source>
</evidence>
<dbReference type="UniPathway" id="UPA00164"/>
<dbReference type="GO" id="GO:0004373">
    <property type="term" value="F:alpha-1,4-glucan glucosyltransferase (UDP-glucose donor) activity"/>
    <property type="evidence" value="ECO:0007669"/>
    <property type="project" value="InterPro"/>
</dbReference>
<dbReference type="RefSeq" id="WP_121170185.1">
    <property type="nucleotide sequence ID" value="NZ_RBIE01000001.1"/>
</dbReference>
<dbReference type="GO" id="GO:0009011">
    <property type="term" value="F:alpha-1,4-glucan glucosyltransferase (ADP-glucose donor) activity"/>
    <property type="evidence" value="ECO:0007669"/>
    <property type="project" value="UniProtKB-UniRule"/>
</dbReference>
<dbReference type="InterPro" id="IPR001296">
    <property type="entry name" value="Glyco_trans_1"/>
</dbReference>
<proteinExistence type="inferred from homology"/>
<evidence type="ECO:0000256" key="6">
    <source>
        <dbReference type="ARBA" id="ARBA00022679"/>
    </source>
</evidence>
<dbReference type="GO" id="GO:0005978">
    <property type="term" value="P:glycogen biosynthetic process"/>
    <property type="evidence" value="ECO:0007669"/>
    <property type="project" value="UniProtKB-UniRule"/>
</dbReference>
<comment type="catalytic activity">
    <reaction evidence="1 8">
        <text>[(1-&gt;4)-alpha-D-glucosyl](n) + ADP-alpha-D-glucose = [(1-&gt;4)-alpha-D-glucosyl](n+1) + ADP + H(+)</text>
        <dbReference type="Rhea" id="RHEA:18189"/>
        <dbReference type="Rhea" id="RHEA-COMP:9584"/>
        <dbReference type="Rhea" id="RHEA-COMP:9587"/>
        <dbReference type="ChEBI" id="CHEBI:15378"/>
        <dbReference type="ChEBI" id="CHEBI:15444"/>
        <dbReference type="ChEBI" id="CHEBI:57498"/>
        <dbReference type="ChEBI" id="CHEBI:456216"/>
        <dbReference type="EC" id="2.4.1.21"/>
    </reaction>
</comment>
<dbReference type="EMBL" id="RBIE01000001">
    <property type="protein sequence ID" value="RKQ63895.1"/>
    <property type="molecule type" value="Genomic_DNA"/>
</dbReference>
<sequence length="474" mass="54064">MRVLFASSEIYPFAKTGGLADVSYSLPKAIKEFGIEVSTIMPYYKCVREKGLPVRETGVEVKINLAGEEYKFELLELKDSLNHYFLKNDRLYNRDFLYGTPSGDYPDNDLRFGGFSKAVVKLVEMGEVKAEIVHSNDWQTALIPVFIKRKGQKAKTLQTIHNLAYQGIFPPETLEKLGLGWKIFNMEALEFWGKVNFLKGGIVFSDAVNTVSPTYAKEITKPEFGFGLDGVLRKYSYKLFGILNGIDYEVWNPETDPSIYRKYSEATVEEGKEFNKEMFVRETGLKSKALPLFAFIGRFAKQKGVDLILDSLEEMSKLEANFAILGFGDEGYNRAFESIKGKYQNVWVEVAYNEELSRKMYASADFLLMPSLFEPCGLNQMIVMRYGTIVVAGKTGGLADTVVDVNQPGGYGFLFEDFSAKELLNTIKRAIELYYQKKEEMKKIRRRVMELDFSWNSSALKYIRLYENLIEGKV</sequence>
<evidence type="ECO:0000256" key="1">
    <source>
        <dbReference type="ARBA" id="ARBA00001478"/>
    </source>
</evidence>
<dbReference type="OrthoDB" id="9808590at2"/>
<evidence type="ECO:0000259" key="9">
    <source>
        <dbReference type="Pfam" id="PF00534"/>
    </source>
</evidence>
<dbReference type="PANTHER" id="PTHR45825:SF11">
    <property type="entry name" value="ALPHA AMYLASE DOMAIN-CONTAINING PROTEIN"/>
    <property type="match status" value="1"/>
</dbReference>
<dbReference type="SUPFAM" id="SSF53756">
    <property type="entry name" value="UDP-Glycosyltransferase/glycogen phosphorylase"/>
    <property type="match status" value="1"/>
</dbReference>
<dbReference type="NCBIfam" id="NF001899">
    <property type="entry name" value="PRK00654.1-2"/>
    <property type="match status" value="1"/>
</dbReference>
<comment type="function">
    <text evidence="2 8">Synthesizes alpha-1,4-glucan chains using ADP-glucose.</text>
</comment>
<dbReference type="Pfam" id="PF00534">
    <property type="entry name" value="Glycos_transf_1"/>
    <property type="match status" value="1"/>
</dbReference>
<organism evidence="11 12">
    <name type="scientific">Thermovibrio guaymasensis</name>
    <dbReference type="NCBI Taxonomy" id="240167"/>
    <lineage>
        <taxon>Bacteria</taxon>
        <taxon>Pseudomonadati</taxon>
        <taxon>Aquificota</taxon>
        <taxon>Aquificia</taxon>
        <taxon>Desulfurobacteriales</taxon>
        <taxon>Desulfurobacteriaceae</taxon>
        <taxon>Thermovibrio</taxon>
    </lineage>
</organism>
<dbReference type="PANTHER" id="PTHR45825">
    <property type="entry name" value="GRANULE-BOUND STARCH SYNTHASE 1, CHLOROPLASTIC/AMYLOPLASTIC"/>
    <property type="match status" value="1"/>
</dbReference>
<feature type="domain" description="Glycosyl transferase family 1" evidence="9">
    <location>
        <begin position="286"/>
        <end position="444"/>
    </location>
</feature>
<dbReference type="InterPro" id="IPR011835">
    <property type="entry name" value="GS/SS"/>
</dbReference>
<keyword evidence="5 8" id="KW-0328">Glycosyltransferase</keyword>
<name>A0A420W9E3_9BACT</name>
<comment type="pathway">
    <text evidence="3 8">Glycan biosynthesis; glycogen biosynthesis.</text>
</comment>
<reference evidence="11 12" key="1">
    <citation type="submission" date="2018-10" db="EMBL/GenBank/DDBJ databases">
        <title>Genomic Encyclopedia of Type Strains, Phase IV (KMG-IV): sequencing the most valuable type-strain genomes for metagenomic binning, comparative biology and taxonomic classification.</title>
        <authorList>
            <person name="Goeker M."/>
        </authorList>
    </citation>
    <scope>NUCLEOTIDE SEQUENCE [LARGE SCALE GENOMIC DNA]</scope>
    <source>
        <strain evidence="11 12">DSM 15521</strain>
    </source>
</reference>
<evidence type="ECO:0000256" key="4">
    <source>
        <dbReference type="ARBA" id="ARBA00010281"/>
    </source>
</evidence>